<evidence type="ECO:0008006" key="2">
    <source>
        <dbReference type="Google" id="ProtNLM"/>
    </source>
</evidence>
<reference evidence="1" key="1">
    <citation type="submission" date="2020-02" db="EMBL/GenBank/DDBJ databases">
        <authorList>
            <person name="Meier V. D."/>
        </authorList>
    </citation>
    <scope>NUCLEOTIDE SEQUENCE</scope>
    <source>
        <strain evidence="1">AVDCRST_MAG93</strain>
    </source>
</reference>
<proteinExistence type="predicted"/>
<protein>
    <recommendedName>
        <fullName evidence="2">PD-(D/E)XK endonuclease-like domain-containing protein</fullName>
    </recommendedName>
</protein>
<dbReference type="AlphaFoldDB" id="A0A6J4JPQ3"/>
<dbReference type="EMBL" id="CADCTR010001151">
    <property type="protein sequence ID" value="CAA9283749.1"/>
    <property type="molecule type" value="Genomic_DNA"/>
</dbReference>
<name>A0A6J4JPQ3_9CHLR</name>
<organism evidence="1">
    <name type="scientific">uncultured Chloroflexia bacterium</name>
    <dbReference type="NCBI Taxonomy" id="1672391"/>
    <lineage>
        <taxon>Bacteria</taxon>
        <taxon>Bacillati</taxon>
        <taxon>Chloroflexota</taxon>
        <taxon>Chloroflexia</taxon>
        <taxon>environmental samples</taxon>
    </lineage>
</organism>
<gene>
    <name evidence="1" type="ORF">AVDCRST_MAG93-3377</name>
</gene>
<sequence length="96" mass="11203">RHGRRPERLYLYWTAEPNKEDALMELPYRPEIVDEAGRHFDEVAAKIQRKEFRVLVPPEKKICKECDMKTFCRADGLIGDPGPAERVVASGERRYT</sequence>
<evidence type="ECO:0000313" key="1">
    <source>
        <dbReference type="EMBL" id="CAA9283749.1"/>
    </source>
</evidence>
<accession>A0A6J4JPQ3</accession>
<feature type="non-terminal residue" evidence="1">
    <location>
        <position position="1"/>
    </location>
</feature>